<protein>
    <submittedName>
        <fullName evidence="3">Tetratricopeptide repeat protein</fullName>
    </submittedName>
</protein>
<feature type="transmembrane region" description="Helical" evidence="2">
    <location>
        <begin position="155"/>
        <end position="174"/>
    </location>
</feature>
<reference evidence="3" key="1">
    <citation type="submission" date="2019-12" db="EMBL/GenBank/DDBJ databases">
        <title>High-Quality draft genome sequences of three cyanobacteria isolated from the limestone walls of the Old Cathedral of Coimbra.</title>
        <authorList>
            <person name="Tiago I."/>
            <person name="Soares F."/>
            <person name="Portugal A."/>
        </authorList>
    </citation>
    <scope>NUCLEOTIDE SEQUENCE [LARGE SCALE GENOMIC DNA]</scope>
    <source>
        <strain evidence="3">C</strain>
    </source>
</reference>
<name>A0A8K1ZXW8_9CYAN</name>
<dbReference type="PANTHER" id="PTHR36761">
    <property type="entry name" value="ORF03 PROTEIN"/>
    <property type="match status" value="1"/>
</dbReference>
<keyword evidence="4" id="KW-1185">Reference proteome</keyword>
<comment type="caution">
    <text evidence="3">The sequence shown here is derived from an EMBL/GenBank/DDBJ whole genome shotgun (WGS) entry which is preliminary data.</text>
</comment>
<dbReference type="SUPFAM" id="SSF48452">
    <property type="entry name" value="TPR-like"/>
    <property type="match status" value="1"/>
</dbReference>
<accession>A0A8K1ZXW8</accession>
<dbReference type="PANTHER" id="PTHR36761:SF2">
    <property type="entry name" value="ORF03 PROTEIN"/>
    <property type="match status" value="1"/>
</dbReference>
<dbReference type="EMBL" id="WVIC01000009">
    <property type="protein sequence ID" value="NCJ06121.1"/>
    <property type="molecule type" value="Genomic_DNA"/>
</dbReference>
<dbReference type="AlphaFoldDB" id="A0A8K1ZXW8"/>
<evidence type="ECO:0000313" key="4">
    <source>
        <dbReference type="Proteomes" id="UP000607397"/>
    </source>
</evidence>
<keyword evidence="2" id="KW-0812">Transmembrane</keyword>
<sequence length="175" mass="19210">MSLETEQLDPQQQVLTAFAQAQNWFERGQYQDAIAALTQARSSANPNSRLGGDIQMWLVTAYEAAGQRQEALALCRTLGAHPDWQTRKQSKRLLYILEAPKLELRPEWLTEIPDLSQVQDPGWGKGSGAASAAPPRWRAPEPEGSPLVTDSLDNGFVWLGLAMTGLILVGLLCLA</sequence>
<evidence type="ECO:0000313" key="3">
    <source>
        <dbReference type="EMBL" id="NCJ06121.1"/>
    </source>
</evidence>
<dbReference type="Proteomes" id="UP000607397">
    <property type="component" value="Unassembled WGS sequence"/>
</dbReference>
<keyword evidence="2" id="KW-1133">Transmembrane helix</keyword>
<dbReference type="RefSeq" id="WP_161824597.1">
    <property type="nucleotide sequence ID" value="NZ_WVIC01000009.1"/>
</dbReference>
<dbReference type="Gene3D" id="1.25.40.10">
    <property type="entry name" value="Tetratricopeptide repeat domain"/>
    <property type="match status" value="1"/>
</dbReference>
<keyword evidence="2" id="KW-0472">Membrane</keyword>
<dbReference type="Pfam" id="PF14559">
    <property type="entry name" value="TPR_19"/>
    <property type="match status" value="1"/>
</dbReference>
<evidence type="ECO:0000256" key="1">
    <source>
        <dbReference type="SAM" id="MobiDB-lite"/>
    </source>
</evidence>
<feature type="region of interest" description="Disordered" evidence="1">
    <location>
        <begin position="120"/>
        <end position="145"/>
    </location>
</feature>
<proteinExistence type="predicted"/>
<evidence type="ECO:0000256" key="2">
    <source>
        <dbReference type="SAM" id="Phobius"/>
    </source>
</evidence>
<organism evidence="3 4">
    <name type="scientific">Petrachloros mirabilis ULC683</name>
    <dbReference type="NCBI Taxonomy" id="2781853"/>
    <lineage>
        <taxon>Bacteria</taxon>
        <taxon>Bacillati</taxon>
        <taxon>Cyanobacteriota</taxon>
        <taxon>Cyanophyceae</taxon>
        <taxon>Synechococcales</taxon>
        <taxon>Petrachlorosaceae</taxon>
        <taxon>Petrachloros</taxon>
        <taxon>Petrachloros mirabilis</taxon>
    </lineage>
</organism>
<gene>
    <name evidence="3" type="ORF">GS597_06240</name>
</gene>
<dbReference type="InterPro" id="IPR011990">
    <property type="entry name" value="TPR-like_helical_dom_sf"/>
</dbReference>